<dbReference type="AlphaFoldDB" id="A0AAJ6VXJ4"/>
<dbReference type="KEGG" id="goe:100898031"/>
<name>A0AAJ6VXJ4_9ACAR</name>
<dbReference type="Proteomes" id="UP000694867">
    <property type="component" value="Unplaced"/>
</dbReference>
<keyword evidence="2" id="KW-0442">Lipid degradation</keyword>
<dbReference type="InterPro" id="IPR002641">
    <property type="entry name" value="PNPLA_dom"/>
</dbReference>
<dbReference type="GeneID" id="100898031"/>
<dbReference type="PANTHER" id="PTHR12406">
    <property type="entry name" value="CALCIUM-INDEPENDENT PHOSPHOLIPASE A2 IPLA2 -RELATED"/>
    <property type="match status" value="1"/>
</dbReference>
<feature type="short sequence motif" description="GXGXXG" evidence="2">
    <location>
        <begin position="21"/>
        <end position="26"/>
    </location>
</feature>
<dbReference type="InterPro" id="IPR033562">
    <property type="entry name" value="PLPL"/>
</dbReference>
<evidence type="ECO:0000313" key="5">
    <source>
        <dbReference type="RefSeq" id="XP_003742585.1"/>
    </source>
</evidence>
<dbReference type="PANTHER" id="PTHR12406:SF41">
    <property type="entry name" value="BRUMMER, ISOFORM B-RELATED"/>
    <property type="match status" value="1"/>
</dbReference>
<dbReference type="SUPFAM" id="SSF52151">
    <property type="entry name" value="FabD/lysophospholipase-like"/>
    <property type="match status" value="1"/>
</dbReference>
<evidence type="ECO:0000259" key="3">
    <source>
        <dbReference type="PROSITE" id="PS51635"/>
    </source>
</evidence>
<dbReference type="GO" id="GO:0016020">
    <property type="term" value="C:membrane"/>
    <property type="evidence" value="ECO:0007669"/>
    <property type="project" value="TreeGrafter"/>
</dbReference>
<feature type="short sequence motif" description="DGA/G" evidence="2">
    <location>
        <begin position="171"/>
        <end position="173"/>
    </location>
</feature>
<dbReference type="Pfam" id="PF01734">
    <property type="entry name" value="Patatin"/>
    <property type="match status" value="1"/>
</dbReference>
<gene>
    <name evidence="5" type="primary">LOC100898031</name>
</gene>
<dbReference type="PROSITE" id="PS51635">
    <property type="entry name" value="PNPLA"/>
    <property type="match status" value="1"/>
</dbReference>
<dbReference type="RefSeq" id="XP_003742585.1">
    <property type="nucleotide sequence ID" value="XM_003742537.2"/>
</dbReference>
<keyword evidence="4" id="KW-1185">Reference proteome</keyword>
<dbReference type="GO" id="GO:0005737">
    <property type="term" value="C:cytoplasm"/>
    <property type="evidence" value="ECO:0007669"/>
    <property type="project" value="TreeGrafter"/>
</dbReference>
<dbReference type="InterPro" id="IPR016035">
    <property type="entry name" value="Acyl_Trfase/lysoPLipase"/>
</dbReference>
<keyword evidence="2" id="KW-0378">Hydrolase</keyword>
<dbReference type="GO" id="GO:0004806">
    <property type="term" value="F:triacylglycerol lipase activity"/>
    <property type="evidence" value="ECO:0007669"/>
    <property type="project" value="TreeGrafter"/>
</dbReference>
<feature type="short sequence motif" description="GXSXG" evidence="2">
    <location>
        <begin position="50"/>
        <end position="54"/>
    </location>
</feature>
<feature type="domain" description="PNPLA" evidence="3">
    <location>
        <begin position="17"/>
        <end position="184"/>
    </location>
</feature>
<accession>A0AAJ6VXJ4</accession>
<feature type="active site" description="Proton acceptor" evidence="2">
    <location>
        <position position="171"/>
    </location>
</feature>
<proteinExistence type="predicted"/>
<reference evidence="5" key="1">
    <citation type="submission" date="2025-08" db="UniProtKB">
        <authorList>
            <consortium name="RefSeq"/>
        </authorList>
    </citation>
    <scope>IDENTIFICATION</scope>
</reference>
<evidence type="ECO:0000256" key="2">
    <source>
        <dbReference type="PROSITE-ProRule" id="PRU01161"/>
    </source>
</evidence>
<feature type="active site" description="Nucleophile" evidence="2">
    <location>
        <position position="52"/>
    </location>
</feature>
<protein>
    <submittedName>
        <fullName evidence="5">Patatin-like phospholipase domain-containing protein 2</fullName>
    </submittedName>
</protein>
<dbReference type="GO" id="GO:0019433">
    <property type="term" value="P:triglyceride catabolic process"/>
    <property type="evidence" value="ECO:0007669"/>
    <property type="project" value="TreeGrafter"/>
</dbReference>
<dbReference type="GO" id="GO:0055088">
    <property type="term" value="P:lipid homeostasis"/>
    <property type="evidence" value="ECO:0007669"/>
    <property type="project" value="TreeGrafter"/>
</dbReference>
<organism evidence="4 5">
    <name type="scientific">Galendromus occidentalis</name>
    <name type="common">western predatory mite</name>
    <dbReference type="NCBI Taxonomy" id="34638"/>
    <lineage>
        <taxon>Eukaryota</taxon>
        <taxon>Metazoa</taxon>
        <taxon>Ecdysozoa</taxon>
        <taxon>Arthropoda</taxon>
        <taxon>Chelicerata</taxon>
        <taxon>Arachnida</taxon>
        <taxon>Acari</taxon>
        <taxon>Parasitiformes</taxon>
        <taxon>Mesostigmata</taxon>
        <taxon>Gamasina</taxon>
        <taxon>Phytoseioidea</taxon>
        <taxon>Phytoseiidae</taxon>
        <taxon>Typhlodrominae</taxon>
        <taxon>Galendromus</taxon>
    </lineage>
</organism>
<dbReference type="Gene3D" id="3.40.1090.10">
    <property type="entry name" value="Cytosolic phospholipase A2 catalytic domain"/>
    <property type="match status" value="2"/>
</dbReference>
<dbReference type="GO" id="GO:0005811">
    <property type="term" value="C:lipid droplet"/>
    <property type="evidence" value="ECO:0007669"/>
    <property type="project" value="TreeGrafter"/>
</dbReference>
<keyword evidence="1 2" id="KW-0443">Lipid metabolism</keyword>
<evidence type="ECO:0000313" key="4">
    <source>
        <dbReference type="Proteomes" id="UP000694867"/>
    </source>
</evidence>
<evidence type="ECO:0000256" key="1">
    <source>
        <dbReference type="ARBA" id="ARBA00023098"/>
    </source>
</evidence>
<sequence>MRPKFWKRSSLRKNAHLSFSGCGFLGIYHVGVASAFREYAPDIVANKVVGASSGALTACCLVNRLPFDVAVTSILRMATQSRRRALGPFHPTFNINDILFEDLEKMLPSDAHIRSDGKLFISVTKSSSLENQVISRYSTREELILTLMASCFIPVFSGYIPPKIRGERFIDGGFSCNLKVFDDNTITVSPFSGESDICPRDESFQLSCVQISNTSLSVSPANLYRMQRILFAPHPDVLARMCQQGFDDAIKYLRRHQLISCVRCLAVESTLLLPAVQTPHEEHETKHGTGGERDGDCAECDVVNQIAQLSSLPEKVQKPCKDAAEALERSLYHWLFKTRTMKTVALITAPVLLPLDIAYITLRKLRESFAPLRAQLRETISRTISSKLLELKNALGLTESRAQIGTGSGHLSYQLAIHEYESIEPRRRAYTMDTSKGSKIARAKRKSFAGIEKRLVSELNLGFAVDMEDETMSKTSTLLKTMDSTENLPSVADAVSLTNGALQRNAPQSRGINAIVNVTRQKDPLMKFFYTDDETNSVRVTEIFDLSRI</sequence>